<evidence type="ECO:0000313" key="2">
    <source>
        <dbReference type="Proteomes" id="UP000321827"/>
    </source>
</evidence>
<dbReference type="AlphaFoldDB" id="A0A511RIJ7"/>
<evidence type="ECO:0000313" key="1">
    <source>
        <dbReference type="EMBL" id="GEM88666.1"/>
    </source>
</evidence>
<dbReference type="EMBL" id="BJXN01000001">
    <property type="protein sequence ID" value="GEM88666.1"/>
    <property type="molecule type" value="Genomic_DNA"/>
</dbReference>
<accession>A0A511RIJ7</accession>
<dbReference type="OrthoDB" id="9837139at2"/>
<proteinExistence type="predicted"/>
<dbReference type="Proteomes" id="UP000321827">
    <property type="component" value="Unassembled WGS sequence"/>
</dbReference>
<gene>
    <name evidence="1" type="ORF">ODE01S_01000</name>
</gene>
<dbReference type="RefSeq" id="WP_147144800.1">
    <property type="nucleotide sequence ID" value="NZ_BJXN01000001.1"/>
</dbReference>
<sequence length="171" mass="19194">MRKVGYWIAFVLLLGAVAQVSVKPAFDPGLIVDDEVKKAYPHLSEVPWDRVAYTLNLDRAYTLKLEWWSGGERINHDDKTFSASPVVVATGYRAPASGGCTLYWSVTLWGKDDRAQRLGCLEIVPLQPLSPIIQGALPDELEPGKTYLLAWFRYADALERMSDLLVTLRLE</sequence>
<protein>
    <submittedName>
        <fullName evidence="1">Uncharacterized protein</fullName>
    </submittedName>
</protein>
<comment type="caution">
    <text evidence="1">The sequence shown here is derived from an EMBL/GenBank/DDBJ whole genome shotgun (WGS) entry which is preliminary data.</text>
</comment>
<name>A0A511RIJ7_9DEIN</name>
<reference evidence="1 2" key="1">
    <citation type="submission" date="2019-07" db="EMBL/GenBank/DDBJ databases">
        <title>Whole genome shotgun sequence of Oceanithermus desulfurans NBRC 100063.</title>
        <authorList>
            <person name="Hosoyama A."/>
            <person name="Uohara A."/>
            <person name="Ohji S."/>
            <person name="Ichikawa N."/>
        </authorList>
    </citation>
    <scope>NUCLEOTIDE SEQUENCE [LARGE SCALE GENOMIC DNA]</scope>
    <source>
        <strain evidence="1 2">NBRC 100063</strain>
    </source>
</reference>
<organism evidence="1 2">
    <name type="scientific">Oceanithermus desulfurans NBRC 100063</name>
    <dbReference type="NCBI Taxonomy" id="1227550"/>
    <lineage>
        <taxon>Bacteria</taxon>
        <taxon>Thermotogati</taxon>
        <taxon>Deinococcota</taxon>
        <taxon>Deinococci</taxon>
        <taxon>Thermales</taxon>
        <taxon>Thermaceae</taxon>
        <taxon>Oceanithermus</taxon>
    </lineage>
</organism>